<name>A0A9W8JSL8_9AGAR</name>
<dbReference type="GO" id="GO:1903599">
    <property type="term" value="P:positive regulation of autophagy of mitochondrion"/>
    <property type="evidence" value="ECO:0007669"/>
    <property type="project" value="TreeGrafter"/>
</dbReference>
<dbReference type="Gene3D" id="1.20.1280.50">
    <property type="match status" value="3"/>
</dbReference>
<evidence type="ECO:0000313" key="3">
    <source>
        <dbReference type="Proteomes" id="UP001148786"/>
    </source>
</evidence>
<dbReference type="EMBL" id="JANKHO010001676">
    <property type="protein sequence ID" value="KAJ3500062.1"/>
    <property type="molecule type" value="Genomic_DNA"/>
</dbReference>
<dbReference type="PROSITE" id="PS50181">
    <property type="entry name" value="FBOX"/>
    <property type="match status" value="3"/>
</dbReference>
<dbReference type="InterPro" id="IPR047118">
    <property type="entry name" value="Fbxo7"/>
</dbReference>
<protein>
    <recommendedName>
        <fullName evidence="1">F-box domain-containing protein</fullName>
    </recommendedName>
</protein>
<feature type="domain" description="F-box" evidence="1">
    <location>
        <begin position="27"/>
        <end position="73"/>
    </location>
</feature>
<dbReference type="GO" id="GO:0019901">
    <property type="term" value="F:protein kinase binding"/>
    <property type="evidence" value="ECO:0007669"/>
    <property type="project" value="InterPro"/>
</dbReference>
<dbReference type="InterPro" id="IPR011044">
    <property type="entry name" value="Quino_amine_DH_bsu"/>
</dbReference>
<organism evidence="2 3">
    <name type="scientific">Agrocybe chaxingu</name>
    <dbReference type="NCBI Taxonomy" id="84603"/>
    <lineage>
        <taxon>Eukaryota</taxon>
        <taxon>Fungi</taxon>
        <taxon>Dikarya</taxon>
        <taxon>Basidiomycota</taxon>
        <taxon>Agaricomycotina</taxon>
        <taxon>Agaricomycetes</taxon>
        <taxon>Agaricomycetidae</taxon>
        <taxon>Agaricales</taxon>
        <taxon>Agaricineae</taxon>
        <taxon>Strophariaceae</taxon>
        <taxon>Agrocybe</taxon>
    </lineage>
</organism>
<dbReference type="OrthoDB" id="3068749at2759"/>
<dbReference type="SMART" id="SM00256">
    <property type="entry name" value="FBOX"/>
    <property type="match status" value="3"/>
</dbReference>
<accession>A0A9W8JSL8</accession>
<dbReference type="PANTHER" id="PTHR15537">
    <property type="entry name" value="F-BOX ONLY PROTEIN 7"/>
    <property type="match status" value="1"/>
</dbReference>
<evidence type="ECO:0000313" key="2">
    <source>
        <dbReference type="EMBL" id="KAJ3500062.1"/>
    </source>
</evidence>
<feature type="domain" description="F-box" evidence="1">
    <location>
        <begin position="461"/>
        <end position="507"/>
    </location>
</feature>
<evidence type="ECO:0000259" key="1">
    <source>
        <dbReference type="PROSITE" id="PS50181"/>
    </source>
</evidence>
<gene>
    <name evidence="2" type="ORF">NLJ89_g9957</name>
</gene>
<comment type="caution">
    <text evidence="2">The sequence shown here is derived from an EMBL/GenBank/DDBJ whole genome shotgun (WGS) entry which is preliminary data.</text>
</comment>
<dbReference type="InterPro" id="IPR036047">
    <property type="entry name" value="F-box-like_dom_sf"/>
</dbReference>
<dbReference type="Proteomes" id="UP001148786">
    <property type="component" value="Unassembled WGS sequence"/>
</dbReference>
<reference evidence="2" key="1">
    <citation type="submission" date="2022-07" db="EMBL/GenBank/DDBJ databases">
        <title>Genome Sequence of Agrocybe chaxingu.</title>
        <authorList>
            <person name="Buettner E."/>
        </authorList>
    </citation>
    <scope>NUCLEOTIDE SEQUENCE</scope>
    <source>
        <strain evidence="2">MP-N11</strain>
    </source>
</reference>
<sequence length="1242" mass="141001">MLSTSRTLVRKYALRIPILSNLVGVNPTGLVALPLEISIEIMRGLEWDDVLRMRRVCKYLCEVSKSRPVWHSLFVKYSQSISPPQPLRPDKPIQTYSSSELEAMVLRWKAGEIGWTMDGRVPPLERPLYMDGPSTGEYFHLVRGGRWLLISTSNGSVEYYDLDVSQPVSRPLIPPPFEEYARVSGFMSVDMNPTLDEREETLTFNVGLCPKRWRDIDPVTLDYTSPSRQCIQIWRVVYHAKDGLGMEGLHAHCLASFPEESIAETKAFDLRGKYVAYSAQFFFRNQGITCSVVVDWSSANGTATTYKRKYISGALGVKLSLLPADRLFVSYLGSLQIYDLLKAAESDRPPSQHGFPPEQPLWETELETLSSKFISGPFFIHGSSRFVMMDKQGLQGLIIPDTYPDDPEIGPEIACLLQDENTKTPLTSIWISTATIIRKVLEENTSGIPLLSKLVKYIARQRGLLDLPLEIKLEILKKLEWKDILLVRQTCRQLAEVTRERPIWLCLFSKHLLSTPPYRLRLERPIVEYSSVELENIVLRWHRAEIGWTSDGRMPFRERELQIDDDIHRALYLVPGGRWLLVATRKGTVDYYDLDTPNPSPRVLVPPQFGSSADAMLHMSVDVDMVDESGTDCLPLSFNVGLLHQRRDIHPDTQQIQIWQVAFKVKNEDNESDSLYARCLSDFPDEYVGQPKLFLLSGPHVAYTARSTSDFGSSFVAILNWTSLDGGDLNYRRRYISLRDRIDTSCLATVNSFDCEFHYSSTIFDVAPLLGFCNPKYVLVEGSMHDPGNLVVSESLVAYEEAGLMGLPLELLIEIMKQLEWDDILRVRQTCKQLYEASKARPMWLSLFLKYSQSISPPQPFRPDKPIWKYSSSEFETLVLHWKAAEIGWMMDGRVPPLERPLYMNGESSGQCLHLVRGGRWLLISTSNGSIEYYDLDVSQPASRPLVPPHFEEYARVSGFMSVDMEPTPDGSEDTDTLTFNVGLYLTRWHDTDLVTLDYTSPSRQCIQIWRVAFQCKENSRIEGLVGTCLAMFPEESIADTEAFDLRGKLVVGKWHQMTYKRKYLSGAQAVKLSLLPGDRLFGSKNGSAWLYDFLGAPESDSTPSQREFSSERPVWEAELPTSKTSLISGPFLIHDSSRFLMIDEQGLQGLIIPDADFDDEGSGPTTLCLLKDENSKSQHPHVFGYHRGIGVYLDDIILLQYRWPDGDHKEGIAHTILSPNIHPVRFISLDEYSGRSALYPT</sequence>
<dbReference type="AlphaFoldDB" id="A0A9W8JSL8"/>
<dbReference type="InterPro" id="IPR001810">
    <property type="entry name" value="F-box_dom"/>
</dbReference>
<dbReference type="Pfam" id="PF12937">
    <property type="entry name" value="F-box-like"/>
    <property type="match status" value="3"/>
</dbReference>
<feature type="domain" description="F-box" evidence="1">
    <location>
        <begin position="801"/>
        <end position="847"/>
    </location>
</feature>
<keyword evidence="3" id="KW-1185">Reference proteome</keyword>
<dbReference type="SUPFAM" id="SSF81383">
    <property type="entry name" value="F-box domain"/>
    <property type="match status" value="3"/>
</dbReference>
<dbReference type="SUPFAM" id="SSF50969">
    <property type="entry name" value="YVTN repeat-like/Quinoprotein amine dehydrogenase"/>
    <property type="match status" value="1"/>
</dbReference>
<dbReference type="PANTHER" id="PTHR15537:SF2">
    <property type="entry name" value="F-BOX ONLY PROTEIN 7"/>
    <property type="match status" value="1"/>
</dbReference>
<proteinExistence type="predicted"/>